<feature type="domain" description="Immunoglobulin" evidence="2">
    <location>
        <begin position="22"/>
        <end position="128"/>
    </location>
</feature>
<dbReference type="InterPro" id="IPR013106">
    <property type="entry name" value="Ig_V-set"/>
</dbReference>
<organism evidence="3 4">
    <name type="scientific">Periophthalmus magnuspinnatus</name>
    <dbReference type="NCBI Taxonomy" id="409849"/>
    <lineage>
        <taxon>Eukaryota</taxon>
        <taxon>Metazoa</taxon>
        <taxon>Chordata</taxon>
        <taxon>Craniata</taxon>
        <taxon>Vertebrata</taxon>
        <taxon>Euteleostomi</taxon>
        <taxon>Actinopterygii</taxon>
        <taxon>Neopterygii</taxon>
        <taxon>Teleostei</taxon>
        <taxon>Neoteleostei</taxon>
        <taxon>Acanthomorphata</taxon>
        <taxon>Gobiaria</taxon>
        <taxon>Gobiiformes</taxon>
        <taxon>Gobioidei</taxon>
        <taxon>Gobiidae</taxon>
        <taxon>Oxudercinae</taxon>
        <taxon>Periophthalmus</taxon>
    </lineage>
</organism>
<dbReference type="Ensembl" id="ENSPMGT00000023356.1">
    <property type="protein sequence ID" value="ENSPMGP00000021928.1"/>
    <property type="gene ID" value="ENSPMGG00000017764.1"/>
</dbReference>
<dbReference type="InterPro" id="IPR013783">
    <property type="entry name" value="Ig-like_fold"/>
</dbReference>
<sequence>MRQNIRNEKRMIIAYAICILSKPDLERLIHDNATLQCNCQDVNIVICYWYKQAFGQIPVKITSYNKYESKGELNHIFKVKKRFRLNNKDNYNNLEIKDLLVSDAATYFCMSSNLYKLDFLESITLDIEGAGLNFTTLDYELTSENSSIQRGLESAPLDCSFNNGICDKEHQVYWFSHNYESAKGIIYSHGGSSNQCESNMDISSKSCIYNLPVHNDHATSNWTKCAVASCGKLLFGTKSKSDSEDRYMPSVLVSILSGALVGTLILSVLLSMLYCSFLFCQNEEDIHYAALNHHTSSRSIRHGDSTNTECVYSGVRL</sequence>
<evidence type="ECO:0000259" key="2">
    <source>
        <dbReference type="SMART" id="SM00409"/>
    </source>
</evidence>
<dbReference type="SMART" id="SM00409">
    <property type="entry name" value="IG"/>
    <property type="match status" value="1"/>
</dbReference>
<protein>
    <recommendedName>
        <fullName evidence="5">Ig-like domain-containing protein</fullName>
    </recommendedName>
</protein>
<evidence type="ECO:0000313" key="4">
    <source>
        <dbReference type="Proteomes" id="UP000261520"/>
    </source>
</evidence>
<dbReference type="AlphaFoldDB" id="A0A3B4AXQ5"/>
<dbReference type="Pfam" id="PF07686">
    <property type="entry name" value="V-set"/>
    <property type="match status" value="1"/>
</dbReference>
<reference evidence="3" key="2">
    <citation type="submission" date="2025-09" db="UniProtKB">
        <authorList>
            <consortium name="Ensembl"/>
        </authorList>
    </citation>
    <scope>IDENTIFICATION</scope>
</reference>
<dbReference type="SMART" id="SM00406">
    <property type="entry name" value="IGv"/>
    <property type="match status" value="1"/>
</dbReference>
<proteinExistence type="predicted"/>
<name>A0A3B4AXQ5_9GOBI</name>
<evidence type="ECO:0000259" key="1">
    <source>
        <dbReference type="SMART" id="SM00406"/>
    </source>
</evidence>
<dbReference type="Proteomes" id="UP000261520">
    <property type="component" value="Unplaced"/>
</dbReference>
<dbReference type="Gene3D" id="2.60.40.10">
    <property type="entry name" value="Immunoglobulins"/>
    <property type="match status" value="2"/>
</dbReference>
<reference evidence="3" key="1">
    <citation type="submission" date="2025-08" db="UniProtKB">
        <authorList>
            <consortium name="Ensembl"/>
        </authorList>
    </citation>
    <scope>IDENTIFICATION</scope>
</reference>
<dbReference type="InterPro" id="IPR036179">
    <property type="entry name" value="Ig-like_dom_sf"/>
</dbReference>
<accession>A0A3B4AXQ5</accession>
<dbReference type="STRING" id="409849.ENSPMGP00000021928"/>
<keyword evidence="4" id="KW-1185">Reference proteome</keyword>
<feature type="domain" description="Immunoglobulin V-set" evidence="1">
    <location>
        <begin position="32"/>
        <end position="111"/>
    </location>
</feature>
<evidence type="ECO:0008006" key="5">
    <source>
        <dbReference type="Google" id="ProtNLM"/>
    </source>
</evidence>
<dbReference type="InterPro" id="IPR003599">
    <property type="entry name" value="Ig_sub"/>
</dbReference>
<dbReference type="SUPFAM" id="SSF48726">
    <property type="entry name" value="Immunoglobulin"/>
    <property type="match status" value="1"/>
</dbReference>
<evidence type="ECO:0000313" key="3">
    <source>
        <dbReference type="Ensembl" id="ENSPMGP00000021928.1"/>
    </source>
</evidence>